<feature type="domain" description="FAD/NAD(P)-binding" evidence="9">
    <location>
        <begin position="3"/>
        <end position="281"/>
    </location>
</feature>
<evidence type="ECO:0000256" key="3">
    <source>
        <dbReference type="ARBA" id="ARBA00006442"/>
    </source>
</evidence>
<keyword evidence="6" id="KW-0274">FAD</keyword>
<protein>
    <submittedName>
        <fullName evidence="11">FAD-dependent oxidoreductase</fullName>
    </submittedName>
</protein>
<keyword evidence="12" id="KW-1185">Reference proteome</keyword>
<dbReference type="RefSeq" id="WP_186864104.1">
    <property type="nucleotide sequence ID" value="NZ_JACOGC010000008.1"/>
</dbReference>
<dbReference type="PRINTS" id="PR00411">
    <property type="entry name" value="PNDRDTASEI"/>
</dbReference>
<reference evidence="11 12" key="1">
    <citation type="submission" date="2020-08" db="EMBL/GenBank/DDBJ databases">
        <title>Novel species isolated from subtropical streams in China.</title>
        <authorList>
            <person name="Lu H."/>
        </authorList>
    </citation>
    <scope>NUCLEOTIDE SEQUENCE [LARGE SCALE GENOMIC DNA]</scope>
    <source>
        <strain evidence="11 12">FT31W</strain>
    </source>
</reference>
<keyword evidence="7" id="KW-0560">Oxidoreductase</keyword>
<evidence type="ECO:0000256" key="1">
    <source>
        <dbReference type="ARBA" id="ARBA00001974"/>
    </source>
</evidence>
<evidence type="ECO:0000256" key="7">
    <source>
        <dbReference type="ARBA" id="ARBA00023002"/>
    </source>
</evidence>
<sequence>MKPIVIAGSGLAGYTVAREFRQIDSSTPLLIMTGDDGSFYSKPMLSNAFAQNKPVTALLSRSAEQMAAQLNATILTNARIQQIATTSRSLLTSAGEFEFEQLVLAVGARPVQLPMQGDAADQVLSVNHWQDYAQLRKRLDAAGSGAHVVILGAGLIGCEFADDFSGAGYRVSLVDPNTLPLAALAPPPVSRRLQQALLAKQVQIHTGTTATHVTHTGAGLQVALANGQSLTADLVLSAVGLRPDLRLAESAGLATGRGIRVSAFGETSIPGIYALGDCAEYAQPDGAHLWLPYVAPVMAAARTIAQNLTGQSRRIEFKPMPVLVKTPSCPIALMPVAPDLAKRGRWETDDEGGITISRFYDHQDTLRGFGLAPQDQQQRNALLQELGNSCHLIA</sequence>
<evidence type="ECO:0000256" key="5">
    <source>
        <dbReference type="ARBA" id="ARBA00022630"/>
    </source>
</evidence>
<organism evidence="11 12">
    <name type="scientific">Undibacterium griseum</name>
    <dbReference type="NCBI Taxonomy" id="2762295"/>
    <lineage>
        <taxon>Bacteria</taxon>
        <taxon>Pseudomonadati</taxon>
        <taxon>Pseudomonadota</taxon>
        <taxon>Betaproteobacteria</taxon>
        <taxon>Burkholderiales</taxon>
        <taxon>Oxalobacteraceae</taxon>
        <taxon>Undibacterium</taxon>
    </lineage>
</organism>
<dbReference type="Pfam" id="PF18113">
    <property type="entry name" value="Rbx_binding"/>
    <property type="match status" value="1"/>
</dbReference>
<evidence type="ECO:0000259" key="10">
    <source>
        <dbReference type="Pfam" id="PF18113"/>
    </source>
</evidence>
<dbReference type="PANTHER" id="PTHR43429:SF3">
    <property type="entry name" value="NITRITE REDUCTASE [NAD(P)H]"/>
    <property type="match status" value="1"/>
</dbReference>
<dbReference type="PANTHER" id="PTHR43429">
    <property type="entry name" value="PYRIDINE NUCLEOTIDE-DISULFIDE OXIDOREDUCTASE DOMAIN-CONTAINING"/>
    <property type="match status" value="1"/>
</dbReference>
<feature type="domain" description="Rubredoxin binding" evidence="10">
    <location>
        <begin position="315"/>
        <end position="386"/>
    </location>
</feature>
<evidence type="ECO:0000313" key="12">
    <source>
        <dbReference type="Proteomes" id="UP000613113"/>
    </source>
</evidence>
<dbReference type="InterPro" id="IPR050260">
    <property type="entry name" value="FAD-bd_OxRdtase"/>
</dbReference>
<dbReference type="SUPFAM" id="SSF51905">
    <property type="entry name" value="FAD/NAD(P)-binding domain"/>
    <property type="match status" value="1"/>
</dbReference>
<dbReference type="EMBL" id="JACOGC010000008">
    <property type="protein sequence ID" value="MBC3886561.1"/>
    <property type="molecule type" value="Genomic_DNA"/>
</dbReference>
<proteinExistence type="inferred from homology"/>
<comment type="cofactor">
    <cofactor evidence="1">
        <name>FAD</name>
        <dbReference type="ChEBI" id="CHEBI:57692"/>
    </cofactor>
</comment>
<dbReference type="InterPro" id="IPR023753">
    <property type="entry name" value="FAD/NAD-binding_dom"/>
</dbReference>
<dbReference type="Gene3D" id="3.30.390.120">
    <property type="match status" value="1"/>
</dbReference>
<dbReference type="Pfam" id="PF07992">
    <property type="entry name" value="Pyr_redox_2"/>
    <property type="match status" value="1"/>
</dbReference>
<evidence type="ECO:0000256" key="6">
    <source>
        <dbReference type="ARBA" id="ARBA00022827"/>
    </source>
</evidence>
<evidence type="ECO:0000256" key="4">
    <source>
        <dbReference type="ARBA" id="ARBA00022490"/>
    </source>
</evidence>
<evidence type="ECO:0000313" key="11">
    <source>
        <dbReference type="EMBL" id="MBC3886561.1"/>
    </source>
</evidence>
<name>A0ABR6YRL7_9BURK</name>
<keyword evidence="5" id="KW-0285">Flavoprotein</keyword>
<comment type="similarity">
    <text evidence="3">Belongs to the FAD-dependent oxidoreductase family.</text>
</comment>
<dbReference type="Proteomes" id="UP000613113">
    <property type="component" value="Unassembled WGS sequence"/>
</dbReference>
<keyword evidence="4" id="KW-0963">Cytoplasm</keyword>
<accession>A0ABR6YRL7</accession>
<evidence type="ECO:0000256" key="8">
    <source>
        <dbReference type="ARBA" id="ARBA00023027"/>
    </source>
</evidence>
<keyword evidence="8" id="KW-0520">NAD</keyword>
<evidence type="ECO:0000259" key="9">
    <source>
        <dbReference type="Pfam" id="PF07992"/>
    </source>
</evidence>
<comment type="caution">
    <text evidence="11">The sequence shown here is derived from an EMBL/GenBank/DDBJ whole genome shotgun (WGS) entry which is preliminary data.</text>
</comment>
<gene>
    <name evidence="11" type="ORF">H8K27_15640</name>
</gene>
<dbReference type="InterPro" id="IPR041364">
    <property type="entry name" value="Rbx-bd"/>
</dbReference>
<dbReference type="PRINTS" id="PR00368">
    <property type="entry name" value="FADPNR"/>
</dbReference>
<dbReference type="InterPro" id="IPR036188">
    <property type="entry name" value="FAD/NAD-bd_sf"/>
</dbReference>
<evidence type="ECO:0000256" key="2">
    <source>
        <dbReference type="ARBA" id="ARBA00004496"/>
    </source>
</evidence>
<dbReference type="Gene3D" id="3.50.50.60">
    <property type="entry name" value="FAD/NAD(P)-binding domain"/>
    <property type="match status" value="2"/>
</dbReference>
<comment type="subcellular location">
    <subcellularLocation>
        <location evidence="2">Cytoplasm</location>
    </subcellularLocation>
</comment>